<dbReference type="InterPro" id="IPR057326">
    <property type="entry name" value="KR_dom"/>
</dbReference>
<gene>
    <name evidence="4" type="ORF">MU848_00435</name>
</gene>
<evidence type="ECO:0000313" key="4">
    <source>
        <dbReference type="EMBL" id="MCK0530044.1"/>
    </source>
</evidence>
<dbReference type="GO" id="GO:0047936">
    <property type="term" value="F:glucose 1-dehydrogenase [NAD(P)+] activity"/>
    <property type="evidence" value="ECO:0007669"/>
    <property type="project" value="UniProtKB-EC"/>
</dbReference>
<evidence type="ECO:0000256" key="2">
    <source>
        <dbReference type="ARBA" id="ARBA00023002"/>
    </source>
</evidence>
<dbReference type="SMART" id="SM00822">
    <property type="entry name" value="PKS_KR"/>
    <property type="match status" value="1"/>
</dbReference>
<dbReference type="PRINTS" id="PR00081">
    <property type="entry name" value="GDHRDH"/>
</dbReference>
<evidence type="ECO:0000313" key="5">
    <source>
        <dbReference type="Proteomes" id="UP001203512"/>
    </source>
</evidence>
<dbReference type="Pfam" id="PF13561">
    <property type="entry name" value="adh_short_C2"/>
    <property type="match status" value="1"/>
</dbReference>
<dbReference type="Gene3D" id="3.40.50.720">
    <property type="entry name" value="NAD(P)-binding Rossmann-like Domain"/>
    <property type="match status" value="1"/>
</dbReference>
<dbReference type="NCBIfam" id="NF005559">
    <property type="entry name" value="PRK07231.1"/>
    <property type="match status" value="1"/>
</dbReference>
<keyword evidence="2 4" id="KW-0560">Oxidoreductase</keyword>
<proteinExistence type="inferred from homology"/>
<organism evidence="4 5">
    <name type="scientific">Sphingobium agri</name>
    <dbReference type="NCBI Taxonomy" id="2933566"/>
    <lineage>
        <taxon>Bacteria</taxon>
        <taxon>Pseudomonadati</taxon>
        <taxon>Pseudomonadota</taxon>
        <taxon>Alphaproteobacteria</taxon>
        <taxon>Sphingomonadales</taxon>
        <taxon>Sphingomonadaceae</taxon>
        <taxon>Sphingobium</taxon>
    </lineage>
</organism>
<feature type="domain" description="Ketoreductase" evidence="3">
    <location>
        <begin position="22"/>
        <end position="192"/>
    </location>
</feature>
<protein>
    <submittedName>
        <fullName evidence="4">Glucose 1-dehydrogenase</fullName>
        <ecNumber evidence="4">1.1.1.47</ecNumber>
    </submittedName>
</protein>
<sequence length="264" mass="27530">MAGLPSVGSLLGEVEMGVLDGKVALVTGASGGIGRQVAIALAQNGARIVAHYSSRREGAERTAADVRQAGGDAVIVQADLSHADGVAHLYEQFDQQAGGRLDILINNAGAGRSSPITTIDEEEIDSMYRVNFKSPILVTQQALNRFNDGGAIVNISSMSGLMAQPPGFAYAMSKAAVNSFTVSMAVELAPRKIRVNAVAPGPVDTDLINGYRESDEAMQMFRSMAALGRIGTPDDIAQIVLFLASPASGWLTGQVIQASGGMRL</sequence>
<accession>A0ABT0DSN1</accession>
<keyword evidence="5" id="KW-1185">Reference proteome</keyword>
<dbReference type="Proteomes" id="UP001203512">
    <property type="component" value="Unassembled WGS sequence"/>
</dbReference>
<dbReference type="InterPro" id="IPR020904">
    <property type="entry name" value="Sc_DH/Rdtase_CS"/>
</dbReference>
<evidence type="ECO:0000256" key="1">
    <source>
        <dbReference type="ARBA" id="ARBA00006484"/>
    </source>
</evidence>
<comment type="caution">
    <text evidence="4">The sequence shown here is derived from an EMBL/GenBank/DDBJ whole genome shotgun (WGS) entry which is preliminary data.</text>
</comment>
<dbReference type="PANTHER" id="PTHR43639:SF1">
    <property type="entry name" value="SHORT-CHAIN DEHYDROGENASE_REDUCTASE FAMILY PROTEIN"/>
    <property type="match status" value="1"/>
</dbReference>
<evidence type="ECO:0000259" key="3">
    <source>
        <dbReference type="SMART" id="SM00822"/>
    </source>
</evidence>
<dbReference type="PANTHER" id="PTHR43639">
    <property type="entry name" value="OXIDOREDUCTASE, SHORT-CHAIN DEHYDROGENASE/REDUCTASE FAMILY (AFU_ORTHOLOGUE AFUA_5G02870)"/>
    <property type="match status" value="1"/>
</dbReference>
<dbReference type="EC" id="1.1.1.47" evidence="4"/>
<dbReference type="EMBL" id="JALKHS010000002">
    <property type="protein sequence ID" value="MCK0530044.1"/>
    <property type="molecule type" value="Genomic_DNA"/>
</dbReference>
<name>A0ABT0DSN1_9SPHN</name>
<dbReference type="SUPFAM" id="SSF51735">
    <property type="entry name" value="NAD(P)-binding Rossmann-fold domains"/>
    <property type="match status" value="1"/>
</dbReference>
<dbReference type="PRINTS" id="PR00080">
    <property type="entry name" value="SDRFAMILY"/>
</dbReference>
<dbReference type="InterPro" id="IPR036291">
    <property type="entry name" value="NAD(P)-bd_dom_sf"/>
</dbReference>
<dbReference type="InterPro" id="IPR002347">
    <property type="entry name" value="SDR_fam"/>
</dbReference>
<comment type="similarity">
    <text evidence="1">Belongs to the short-chain dehydrogenases/reductases (SDR) family.</text>
</comment>
<reference evidence="4 5" key="1">
    <citation type="submission" date="2022-04" db="EMBL/GenBank/DDBJ databases">
        <authorList>
            <person name="Huq M.A."/>
        </authorList>
    </citation>
    <scope>NUCLEOTIDE SEQUENCE [LARGE SCALE GENOMIC DNA]</scope>
    <source>
        <strain evidence="4 5">MAH-33</strain>
    </source>
</reference>
<dbReference type="PROSITE" id="PS00061">
    <property type="entry name" value="ADH_SHORT"/>
    <property type="match status" value="1"/>
</dbReference>